<feature type="DNA-binding region" description="H-T-H motif" evidence="2">
    <location>
        <begin position="26"/>
        <end position="45"/>
    </location>
</feature>
<dbReference type="SUPFAM" id="SSF46689">
    <property type="entry name" value="Homeodomain-like"/>
    <property type="match status" value="1"/>
</dbReference>
<evidence type="ECO:0000256" key="2">
    <source>
        <dbReference type="PROSITE-ProRule" id="PRU00335"/>
    </source>
</evidence>
<reference evidence="4 5" key="1">
    <citation type="submission" date="2021-11" db="EMBL/GenBank/DDBJ databases">
        <title>Draft genome sequence of Paenibacillus profundus YoMME, a new Gram-positive bacteria with exoelectrogenic properties.</title>
        <authorList>
            <person name="Hubenova Y."/>
            <person name="Hubenova E."/>
            <person name="Manasiev Y."/>
            <person name="Peykov S."/>
            <person name="Mitov M."/>
        </authorList>
    </citation>
    <scope>NUCLEOTIDE SEQUENCE [LARGE SCALE GENOMIC DNA]</scope>
    <source>
        <strain evidence="4 5">YoMME</strain>
    </source>
</reference>
<dbReference type="Gene3D" id="1.10.10.60">
    <property type="entry name" value="Homeodomain-like"/>
    <property type="match status" value="1"/>
</dbReference>
<dbReference type="PRINTS" id="PR00455">
    <property type="entry name" value="HTHTETR"/>
</dbReference>
<dbReference type="PANTHER" id="PTHR30328:SF54">
    <property type="entry name" value="HTH-TYPE TRANSCRIPTIONAL REPRESSOR SCO4008"/>
    <property type="match status" value="1"/>
</dbReference>
<dbReference type="EMBL" id="JAJNBZ010000021">
    <property type="protein sequence ID" value="MCE5171829.1"/>
    <property type="molecule type" value="Genomic_DNA"/>
</dbReference>
<dbReference type="Proteomes" id="UP001199916">
    <property type="component" value="Unassembled WGS sequence"/>
</dbReference>
<dbReference type="InterPro" id="IPR013570">
    <property type="entry name" value="Tscrpt_reg_YsiA_C"/>
</dbReference>
<dbReference type="InterPro" id="IPR009057">
    <property type="entry name" value="Homeodomain-like_sf"/>
</dbReference>
<protein>
    <submittedName>
        <fullName evidence="4">TetR/AcrR family transcriptional regulator</fullName>
    </submittedName>
</protein>
<dbReference type="InterPro" id="IPR036271">
    <property type="entry name" value="Tet_transcr_reg_TetR-rel_C_sf"/>
</dbReference>
<proteinExistence type="predicted"/>
<dbReference type="PANTHER" id="PTHR30328">
    <property type="entry name" value="TRANSCRIPTIONAL REPRESSOR"/>
    <property type="match status" value="1"/>
</dbReference>
<feature type="domain" description="HTH tetR-type" evidence="3">
    <location>
        <begin position="3"/>
        <end position="63"/>
    </location>
</feature>
<dbReference type="Pfam" id="PF00440">
    <property type="entry name" value="TetR_N"/>
    <property type="match status" value="1"/>
</dbReference>
<dbReference type="RefSeq" id="WP_233698187.1">
    <property type="nucleotide sequence ID" value="NZ_JAJNBZ010000021.1"/>
</dbReference>
<evidence type="ECO:0000313" key="5">
    <source>
        <dbReference type="Proteomes" id="UP001199916"/>
    </source>
</evidence>
<evidence type="ECO:0000313" key="4">
    <source>
        <dbReference type="EMBL" id="MCE5171829.1"/>
    </source>
</evidence>
<dbReference type="SUPFAM" id="SSF48498">
    <property type="entry name" value="Tetracyclin repressor-like, C-terminal domain"/>
    <property type="match status" value="1"/>
</dbReference>
<organism evidence="4 5">
    <name type="scientific">Paenibacillus profundus</name>
    <dbReference type="NCBI Taxonomy" id="1173085"/>
    <lineage>
        <taxon>Bacteria</taxon>
        <taxon>Bacillati</taxon>
        <taxon>Bacillota</taxon>
        <taxon>Bacilli</taxon>
        <taxon>Bacillales</taxon>
        <taxon>Paenibacillaceae</taxon>
        <taxon>Paenibacillus</taxon>
    </lineage>
</organism>
<dbReference type="PROSITE" id="PS50977">
    <property type="entry name" value="HTH_TETR_2"/>
    <property type="match status" value="1"/>
</dbReference>
<evidence type="ECO:0000259" key="3">
    <source>
        <dbReference type="PROSITE" id="PS50977"/>
    </source>
</evidence>
<evidence type="ECO:0000256" key="1">
    <source>
        <dbReference type="ARBA" id="ARBA00023125"/>
    </source>
</evidence>
<name>A0ABS8YLL0_9BACL</name>
<keyword evidence="1 2" id="KW-0238">DNA-binding</keyword>
<dbReference type="Pfam" id="PF08359">
    <property type="entry name" value="TetR_C_4"/>
    <property type="match status" value="1"/>
</dbReference>
<dbReference type="InterPro" id="IPR050109">
    <property type="entry name" value="HTH-type_TetR-like_transc_reg"/>
</dbReference>
<comment type="caution">
    <text evidence="4">The sequence shown here is derived from an EMBL/GenBank/DDBJ whole genome shotgun (WGS) entry which is preliminary data.</text>
</comment>
<dbReference type="Gene3D" id="1.10.357.10">
    <property type="entry name" value="Tetracycline Repressor, domain 2"/>
    <property type="match status" value="1"/>
</dbReference>
<sequence length="195" mass="22451">MSKKTEDKILKHATSLFFQYGYSAVSVDDLVKGIGMSKATLYRYYASKYDLLEIVIENMFQEIKHDISELSASELDPLQKLRTFMTLMTQRLSAIERSALEDIKESVAVLHDKFTRLRKEVIIHHLVKILEDGGRQGVFRQEIDQQVVAYIIFASIEELTSTEFLAHHSYRFSDVFDMVLSTVMYGNVVNKAGQR</sequence>
<dbReference type="InterPro" id="IPR001647">
    <property type="entry name" value="HTH_TetR"/>
</dbReference>
<gene>
    <name evidence="4" type="ORF">LQV63_21350</name>
</gene>
<accession>A0ABS8YLL0</accession>
<keyword evidence="5" id="KW-1185">Reference proteome</keyword>